<dbReference type="RefSeq" id="WP_010194845.1">
    <property type="nucleotide sequence ID" value="NZ_CP020880.1"/>
</dbReference>
<evidence type="ECO:0000313" key="7">
    <source>
        <dbReference type="Proteomes" id="UP000324517"/>
    </source>
</evidence>
<protein>
    <submittedName>
        <fullName evidence="3">DUF2619 domain-containing protein</fullName>
    </submittedName>
</protein>
<dbReference type="EMBL" id="VTET01000001">
    <property type="protein sequence ID" value="TYS74310.1"/>
    <property type="molecule type" value="Genomic_DNA"/>
</dbReference>
<keyword evidence="1" id="KW-0472">Membrane</keyword>
<evidence type="ECO:0000313" key="6">
    <source>
        <dbReference type="Proteomes" id="UP000323393"/>
    </source>
</evidence>
<sequence>MKKLLGHFDHAVLSMAGIRIFSGLLEITAAIIMLSLNDVKKAVVVNSMLAVVGPLIFISTMMIGLISMADEISFSKMIYIAIGLGFILFGIYK</sequence>
<dbReference type="GeneID" id="96739580"/>
<dbReference type="AlphaFoldDB" id="A0A1Y0CQ75"/>
<organism evidence="3 6">
    <name type="scientific">Sutcliffiella horikoshii</name>
    <dbReference type="NCBI Taxonomy" id="79883"/>
    <lineage>
        <taxon>Bacteria</taxon>
        <taxon>Bacillati</taxon>
        <taxon>Bacillota</taxon>
        <taxon>Bacilli</taxon>
        <taxon>Bacillales</taxon>
        <taxon>Bacillaceae</taxon>
        <taxon>Sutcliffiella</taxon>
    </lineage>
</organism>
<keyword evidence="1" id="KW-0812">Transmembrane</keyword>
<evidence type="ECO:0000313" key="3">
    <source>
        <dbReference type="EMBL" id="TYS57539.1"/>
    </source>
</evidence>
<dbReference type="KEGG" id="bhk:B4U37_14240"/>
<gene>
    <name evidence="2" type="ORF">B4U37_14240</name>
    <name evidence="3" type="ORF">FZC74_16010</name>
    <name evidence="4" type="ORF">FZC75_00985</name>
</gene>
<keyword evidence="1" id="KW-1133">Transmembrane helix</keyword>
<proteinExistence type="predicted"/>
<evidence type="ECO:0000313" key="2">
    <source>
        <dbReference type="EMBL" id="ART77136.1"/>
    </source>
</evidence>
<dbReference type="InterPro" id="IPR020390">
    <property type="entry name" value="Uncharacterised_YqhV"/>
</dbReference>
<dbReference type="Proteomes" id="UP000195573">
    <property type="component" value="Chromosome"/>
</dbReference>
<reference evidence="2 5" key="1">
    <citation type="submission" date="2017-04" db="EMBL/GenBank/DDBJ databases">
        <title>Complete Genome Sequence of the Bacillus horikoshii 20a strain from Cuatro Cienegas, Coahuila, Mexico.</title>
        <authorList>
            <person name="Zarza E."/>
            <person name="Alcaraz L.D."/>
            <person name="Aguilar-Salinas B."/>
            <person name="Islas A."/>
            <person name="Olmedo-Alvarez G."/>
        </authorList>
    </citation>
    <scope>NUCLEOTIDE SEQUENCE [LARGE SCALE GENOMIC DNA]</scope>
    <source>
        <strain evidence="2 5">20a</strain>
    </source>
</reference>
<name>A0A1Y0CQ75_9BACI</name>
<dbReference type="EMBL" id="VTEU01000007">
    <property type="protein sequence ID" value="TYS57539.1"/>
    <property type="molecule type" value="Genomic_DNA"/>
</dbReference>
<feature type="transmembrane region" description="Helical" evidence="1">
    <location>
        <begin position="43"/>
        <end position="66"/>
    </location>
</feature>
<reference evidence="6 7" key="2">
    <citation type="submission" date="2019-08" db="EMBL/GenBank/DDBJ databases">
        <title>Bacillus genomes from the desert of Cuatro Cienegas, Coahuila.</title>
        <authorList>
            <person name="Olmedo-Alvarez G."/>
        </authorList>
    </citation>
    <scope>NUCLEOTIDE SEQUENCE [LARGE SCALE GENOMIC DNA]</scope>
    <source>
        <strain evidence="3 6">CH88_3T</strain>
        <strain evidence="4 7">CH98b_3T</strain>
    </source>
</reference>
<accession>A0A1Y0CQ75</accession>
<dbReference type="EMBL" id="CP020880">
    <property type="protein sequence ID" value="ART77136.1"/>
    <property type="molecule type" value="Genomic_DNA"/>
</dbReference>
<feature type="transmembrane region" description="Helical" evidence="1">
    <location>
        <begin position="12"/>
        <end position="36"/>
    </location>
</feature>
<dbReference type="OrthoDB" id="1726013at2"/>
<evidence type="ECO:0000256" key="1">
    <source>
        <dbReference type="SAM" id="Phobius"/>
    </source>
</evidence>
<evidence type="ECO:0000313" key="5">
    <source>
        <dbReference type="Proteomes" id="UP000195573"/>
    </source>
</evidence>
<feature type="transmembrane region" description="Helical" evidence="1">
    <location>
        <begin position="72"/>
        <end position="92"/>
    </location>
</feature>
<keyword evidence="5" id="KW-1185">Reference proteome</keyword>
<dbReference type="Pfam" id="PF10942">
    <property type="entry name" value="DUF2619"/>
    <property type="match status" value="1"/>
</dbReference>
<dbReference type="Proteomes" id="UP000324517">
    <property type="component" value="Unassembled WGS sequence"/>
</dbReference>
<dbReference type="Proteomes" id="UP000323393">
    <property type="component" value="Unassembled WGS sequence"/>
</dbReference>
<evidence type="ECO:0000313" key="4">
    <source>
        <dbReference type="EMBL" id="TYS74310.1"/>
    </source>
</evidence>